<protein>
    <submittedName>
        <fullName evidence="1">Uncharacterized protein</fullName>
    </submittedName>
</protein>
<dbReference type="Proteomes" id="UP000215224">
    <property type="component" value="Chromosome"/>
</dbReference>
<sequence length="81" mass="10018">MIGMLLNKKEVKEMEYLLKRELEELLLDFDDNRIDHLVKHAMEERYQLLYKLYTRIAPHSECVKYIRRRHNYTNVQGNEFM</sequence>
<name>A0A223KXR1_9BACI</name>
<dbReference type="STRING" id="1314751.GCA_001591425_01493"/>
<organism evidence="1 2">
    <name type="scientific">Sutcliffiella cohnii</name>
    <dbReference type="NCBI Taxonomy" id="33932"/>
    <lineage>
        <taxon>Bacteria</taxon>
        <taxon>Bacillati</taxon>
        <taxon>Bacillota</taxon>
        <taxon>Bacilli</taxon>
        <taxon>Bacillales</taxon>
        <taxon>Bacillaceae</taxon>
        <taxon>Sutcliffiella</taxon>
    </lineage>
</organism>
<dbReference type="RefSeq" id="WP_066414147.1">
    <property type="nucleotide sequence ID" value="NZ_CP018866.1"/>
</dbReference>
<proteinExistence type="predicted"/>
<reference evidence="1 2" key="1">
    <citation type="submission" date="2016-12" db="EMBL/GenBank/DDBJ databases">
        <title>The whole genome sequencing and assembly of Bacillus cohnii DSM 6307T strain.</title>
        <authorList>
            <person name="Lee Y.-J."/>
            <person name="Yi H."/>
            <person name="Bahn Y.-S."/>
            <person name="Kim J.F."/>
            <person name="Lee D.-W."/>
        </authorList>
    </citation>
    <scope>NUCLEOTIDE SEQUENCE [LARGE SCALE GENOMIC DNA]</scope>
    <source>
        <strain evidence="1 2">DSM 6307</strain>
    </source>
</reference>
<evidence type="ECO:0000313" key="2">
    <source>
        <dbReference type="Proteomes" id="UP000215224"/>
    </source>
</evidence>
<accession>A0A223KXR1</accession>
<dbReference type="KEGG" id="bcoh:BC6307_23925"/>
<dbReference type="EMBL" id="CP018866">
    <property type="protein sequence ID" value="AST94088.1"/>
    <property type="molecule type" value="Genomic_DNA"/>
</dbReference>
<evidence type="ECO:0000313" key="1">
    <source>
        <dbReference type="EMBL" id="AST94088.1"/>
    </source>
</evidence>
<keyword evidence="2" id="KW-1185">Reference proteome</keyword>
<gene>
    <name evidence="1" type="ORF">BC6307_23925</name>
</gene>
<dbReference type="AlphaFoldDB" id="A0A223KXR1"/>